<evidence type="ECO:0000256" key="20">
    <source>
        <dbReference type="ARBA" id="ARBA00047807"/>
    </source>
</evidence>
<comment type="catalytic activity">
    <reaction evidence="7">
        <text>all-trans-retinol + hexadecanoyl-CoA = all-trans-retinyl hexadecanoate + CoA</text>
        <dbReference type="Rhea" id="RHEA:38175"/>
        <dbReference type="ChEBI" id="CHEBI:17336"/>
        <dbReference type="ChEBI" id="CHEBI:17616"/>
        <dbReference type="ChEBI" id="CHEBI:57287"/>
        <dbReference type="ChEBI" id="CHEBI:57379"/>
    </reaction>
    <physiologicalReaction direction="left-to-right" evidence="7">
        <dbReference type="Rhea" id="RHEA:38176"/>
    </physiologicalReaction>
</comment>
<evidence type="ECO:0000256" key="5">
    <source>
        <dbReference type="ARBA" id="ARBA00001313"/>
    </source>
</evidence>
<comment type="subcellular location">
    <subcellularLocation>
        <location evidence="8 29">Endoplasmic reticulum membrane</location>
        <topology evidence="8 29">Multi-pass membrane protein</topology>
    </subcellularLocation>
</comment>
<evidence type="ECO:0000256" key="31">
    <source>
        <dbReference type="SAM" id="MobiDB-lite"/>
    </source>
</evidence>
<keyword evidence="15 29" id="KW-0472">Membrane</keyword>
<dbReference type="GO" id="GO:0004144">
    <property type="term" value="F:diacylglycerol O-acyltransferase activity"/>
    <property type="evidence" value="ECO:0007669"/>
    <property type="project" value="UniProtKB-EC"/>
</dbReference>
<evidence type="ECO:0000256" key="15">
    <source>
        <dbReference type="ARBA" id="ARBA00023136"/>
    </source>
</evidence>
<evidence type="ECO:0000256" key="1">
    <source>
        <dbReference type="ARBA" id="ARBA00000174"/>
    </source>
</evidence>
<evidence type="ECO:0000256" key="29">
    <source>
        <dbReference type="PIRNR" id="PIRNR000439"/>
    </source>
</evidence>
<feature type="active site" evidence="30">
    <location>
        <position position="437"/>
    </location>
</feature>
<comment type="catalytic activity">
    <reaction evidence="1">
        <text>hexadecane-1,2-diol + hexadecanoyl-CoA = 2-hydroxyhexadecyl hexadecanoate + CoA</text>
        <dbReference type="Rhea" id="RHEA:38171"/>
        <dbReference type="ChEBI" id="CHEBI:57287"/>
        <dbReference type="ChEBI" id="CHEBI:57379"/>
        <dbReference type="ChEBI" id="CHEBI:75586"/>
        <dbReference type="ChEBI" id="CHEBI:75587"/>
    </reaction>
    <physiologicalReaction direction="left-to-right" evidence="1">
        <dbReference type="Rhea" id="RHEA:38172"/>
    </physiologicalReaction>
</comment>
<comment type="pathway">
    <text evidence="9">Lipid metabolism; glycerolipid metabolism.</text>
</comment>
<keyword evidence="16 29" id="KW-0012">Acyltransferase</keyword>
<evidence type="ECO:0000256" key="12">
    <source>
        <dbReference type="ARBA" id="ARBA00022692"/>
    </source>
</evidence>
<comment type="catalytic activity">
    <reaction evidence="18">
        <text>1,2-di-(9Z-octadecenoyl)-sn-glycerol + (9Z)-octadecenoyl-CoA = 1,2,3-tri-(9Z-octadecenoyl)-glycerol + CoA</text>
        <dbReference type="Rhea" id="RHEA:38219"/>
        <dbReference type="ChEBI" id="CHEBI:52333"/>
        <dbReference type="ChEBI" id="CHEBI:53753"/>
        <dbReference type="ChEBI" id="CHEBI:57287"/>
        <dbReference type="ChEBI" id="CHEBI:57387"/>
    </reaction>
    <physiologicalReaction direction="left-to-right" evidence="18">
        <dbReference type="Rhea" id="RHEA:38220"/>
    </physiologicalReaction>
</comment>
<evidence type="ECO:0000256" key="13">
    <source>
        <dbReference type="ARBA" id="ARBA00022824"/>
    </source>
</evidence>
<feature type="region of interest" description="Disordered" evidence="31">
    <location>
        <begin position="37"/>
        <end position="63"/>
    </location>
</feature>
<comment type="similarity">
    <text evidence="10 29">Belongs to the membrane-bound acyltransferase family. Sterol o-acyltransferase subfamily.</text>
</comment>
<dbReference type="PANTHER" id="PTHR10408:SF7">
    <property type="entry name" value="DIACYLGLYCEROL O-ACYLTRANSFERASE 1"/>
    <property type="match status" value="1"/>
</dbReference>
<evidence type="ECO:0000256" key="18">
    <source>
        <dbReference type="ARBA" id="ARBA00047367"/>
    </source>
</evidence>
<dbReference type="GO" id="GO:0019432">
    <property type="term" value="P:triglyceride biosynthetic process"/>
    <property type="evidence" value="ECO:0007669"/>
    <property type="project" value="InterPro"/>
</dbReference>
<feature type="transmembrane region" description="Helical" evidence="32">
    <location>
        <begin position="200"/>
        <end position="225"/>
    </location>
</feature>
<comment type="catalytic activity">
    <reaction evidence="23">
        <text>1-octadecanoyl-2-(5Z,8Z,11Z,14Z-eicosatetraenoyl)-sn-glycerol + (9Z)-octadecenoyl-CoA = 1-octadecanoyl-2-(5Z,8Z,11Z,14Z)-eicosatetraenoyl-3-(9Z)-octadecenoyl-sn-glycerol + CoA</text>
        <dbReference type="Rhea" id="RHEA:38307"/>
        <dbReference type="ChEBI" id="CHEBI:57287"/>
        <dbReference type="ChEBI" id="CHEBI:57387"/>
        <dbReference type="ChEBI" id="CHEBI:75728"/>
        <dbReference type="ChEBI" id="CHEBI:75729"/>
    </reaction>
    <physiologicalReaction direction="left-to-right" evidence="23">
        <dbReference type="Rhea" id="RHEA:38308"/>
    </physiologicalReaction>
</comment>
<protein>
    <recommendedName>
        <fullName evidence="29">O-acyltransferase</fullName>
    </recommendedName>
</protein>
<evidence type="ECO:0000256" key="27">
    <source>
        <dbReference type="ARBA" id="ARBA00049168"/>
    </source>
</evidence>
<evidence type="ECO:0000256" key="22">
    <source>
        <dbReference type="ARBA" id="ARBA00048135"/>
    </source>
</evidence>
<evidence type="ECO:0000256" key="25">
    <source>
        <dbReference type="ARBA" id="ARBA00048728"/>
    </source>
</evidence>
<evidence type="ECO:0000256" key="26">
    <source>
        <dbReference type="ARBA" id="ARBA00048907"/>
    </source>
</evidence>
<feature type="compositionally biased region" description="Low complexity" evidence="31">
    <location>
        <begin position="46"/>
        <end position="58"/>
    </location>
</feature>
<evidence type="ECO:0000256" key="24">
    <source>
        <dbReference type="ARBA" id="ARBA00048634"/>
    </source>
</evidence>
<reference evidence="33" key="1">
    <citation type="journal article" date="2016" name="Ticks Tick Borne Dis.">
        <title>De novo assembly and annotation of the salivary gland transcriptome of Rhipicephalus appendiculatus male and female ticks during blood feeding.</title>
        <authorList>
            <person name="de Castro M.H."/>
            <person name="de Klerk D."/>
            <person name="Pienaar R."/>
            <person name="Latif A.A."/>
            <person name="Rees D.J."/>
            <person name="Mans B.J."/>
        </authorList>
    </citation>
    <scope>NUCLEOTIDE SEQUENCE</scope>
    <source>
        <tissue evidence="33">Salivary glands</tissue>
    </source>
</reference>
<evidence type="ECO:0000256" key="4">
    <source>
        <dbReference type="ARBA" id="ARBA00001118"/>
    </source>
</evidence>
<comment type="catalytic activity">
    <reaction evidence="6">
        <text>1,2-di-(9Z-octadecenoyl)-sn-glycerol + hexadecanoyl-CoA = 1,2-di-(9Z)-octadecenoyl-3-hexadecanoyl-sn-glycerol + CoA</text>
        <dbReference type="Rhea" id="RHEA:38163"/>
        <dbReference type="ChEBI" id="CHEBI:52333"/>
        <dbReference type="ChEBI" id="CHEBI:57287"/>
        <dbReference type="ChEBI" id="CHEBI:57379"/>
        <dbReference type="ChEBI" id="CHEBI:75583"/>
    </reaction>
    <physiologicalReaction direction="left-to-right" evidence="6">
        <dbReference type="Rhea" id="RHEA:38164"/>
    </physiologicalReaction>
</comment>
<name>A0A131YJP1_RHIAP</name>
<dbReference type="InterPro" id="IPR027251">
    <property type="entry name" value="Diacylglycerol_acylTrfase1"/>
</dbReference>
<comment type="catalytic activity">
    <reaction evidence="25">
        <text>1,2-di-(9Z-octadecenoyl)-glycerol + (9Z)-octadecenoate + H(+) = 1,2,3-tri-(9Z-octadecenoyl)-glycerol + H2O</text>
        <dbReference type="Rhea" id="RHEA:38379"/>
        <dbReference type="ChEBI" id="CHEBI:15377"/>
        <dbReference type="ChEBI" id="CHEBI:15378"/>
        <dbReference type="ChEBI" id="CHEBI:30823"/>
        <dbReference type="ChEBI" id="CHEBI:52323"/>
        <dbReference type="ChEBI" id="CHEBI:53753"/>
    </reaction>
    <physiologicalReaction direction="left-to-right" evidence="25">
        <dbReference type="Rhea" id="RHEA:38380"/>
    </physiologicalReaction>
</comment>
<evidence type="ECO:0000256" key="30">
    <source>
        <dbReference type="PIRSR" id="PIRSR000439-1"/>
    </source>
</evidence>
<dbReference type="InterPro" id="IPR004299">
    <property type="entry name" value="MBOAT_fam"/>
</dbReference>
<evidence type="ECO:0000256" key="28">
    <source>
        <dbReference type="ARBA" id="ARBA00049549"/>
    </source>
</evidence>
<keyword evidence="11 29" id="KW-0808">Transferase</keyword>
<comment type="catalytic activity">
    <reaction evidence="3">
        <text>13-cis-retinol + hexadecanoyl-CoA = 13-cis-retinyl hexadecanoate + CoA</text>
        <dbReference type="Rhea" id="RHEA:55296"/>
        <dbReference type="ChEBI" id="CHEBI:45479"/>
        <dbReference type="ChEBI" id="CHEBI:57287"/>
        <dbReference type="ChEBI" id="CHEBI:57379"/>
        <dbReference type="ChEBI" id="CHEBI:138722"/>
    </reaction>
    <physiologicalReaction direction="left-to-right" evidence="3">
        <dbReference type="Rhea" id="RHEA:55297"/>
    </physiologicalReaction>
</comment>
<dbReference type="Pfam" id="PF03062">
    <property type="entry name" value="MBOAT"/>
    <property type="match status" value="1"/>
</dbReference>
<comment type="catalytic activity">
    <reaction evidence="20">
        <text>1-O-(9Z-octadecenyl)-glycerol + (9Z)-octadecenoyl-CoA = 1-O-(9Z-octadecyl)-3-(9Z-octadecenoyl)-glycerol + CoA</text>
        <dbReference type="Rhea" id="RHEA:55340"/>
        <dbReference type="ChEBI" id="CHEBI:34116"/>
        <dbReference type="ChEBI" id="CHEBI:57287"/>
        <dbReference type="ChEBI" id="CHEBI:57387"/>
        <dbReference type="ChEBI" id="CHEBI:197429"/>
    </reaction>
    <physiologicalReaction direction="left-to-right" evidence="20">
        <dbReference type="Rhea" id="RHEA:55341"/>
    </physiologicalReaction>
</comment>
<dbReference type="InterPro" id="IPR014371">
    <property type="entry name" value="Oat_ACAT_DAG_ARE"/>
</dbReference>
<evidence type="ECO:0000256" key="14">
    <source>
        <dbReference type="ARBA" id="ARBA00022989"/>
    </source>
</evidence>
<keyword evidence="13 29" id="KW-0256">Endoplasmic reticulum</keyword>
<organism evidence="33">
    <name type="scientific">Rhipicephalus appendiculatus</name>
    <name type="common">Brown ear tick</name>
    <dbReference type="NCBI Taxonomy" id="34631"/>
    <lineage>
        <taxon>Eukaryota</taxon>
        <taxon>Metazoa</taxon>
        <taxon>Ecdysozoa</taxon>
        <taxon>Arthropoda</taxon>
        <taxon>Chelicerata</taxon>
        <taxon>Arachnida</taxon>
        <taxon>Acari</taxon>
        <taxon>Parasitiformes</taxon>
        <taxon>Ixodida</taxon>
        <taxon>Ixodoidea</taxon>
        <taxon>Ixodidae</taxon>
        <taxon>Rhipicephalinae</taxon>
        <taxon>Rhipicephalus</taxon>
        <taxon>Rhipicephalus</taxon>
    </lineage>
</organism>
<evidence type="ECO:0000256" key="2">
    <source>
        <dbReference type="ARBA" id="ARBA00000633"/>
    </source>
</evidence>
<comment type="catalytic activity">
    <reaction evidence="5">
        <text>2-(9Z-octadecenoyl)-glycerol + hexadecanoyl-CoA = 1-hexadecanoyl-2-(9Z-octadecenoyl)-sn-glycerol + CoA</text>
        <dbReference type="Rhea" id="RHEA:38071"/>
        <dbReference type="ChEBI" id="CHEBI:57287"/>
        <dbReference type="ChEBI" id="CHEBI:57379"/>
        <dbReference type="ChEBI" id="CHEBI:73990"/>
        <dbReference type="ChEBI" id="CHEBI:75466"/>
    </reaction>
    <physiologicalReaction direction="left-to-right" evidence="5">
        <dbReference type="Rhea" id="RHEA:38072"/>
    </physiologicalReaction>
</comment>
<dbReference type="PANTHER" id="PTHR10408">
    <property type="entry name" value="STEROL O-ACYLTRANSFERASE"/>
    <property type="match status" value="1"/>
</dbReference>
<sequence>MFLTRGRPSREQLRIACVFLVKQCVSKRPMENCNELSHVSKSPRDGPVVGTTSSTPVTDDSEKVTRGSPALLLRRIHKPCDSLFSSSRGWTNYRGLFNFCIILLVLSNSRVALENLLKYGILVDPGKWVRYLLLDPRVWPPVYATLGLNLCILCSLVIEKLLAMGQLSEGVARNLQVLNLSSILLIPPVVVFVWDCNPVASSLALGCVTVLFLKLVSYHMVNLWCRQQRASRKHHRRRSSSGSDQITQGVNGRTTNGHMAKFVVYPDNLNLYDIYYFIFVPTLCYELNFPRSSRIRKRFLFRRFLESLLLLQLILALAQQWIVPIMENSLKPFQEMNFPAMLERLLKLAVPNILIWLLAFYWFFHSTLNTFAELLRFADREFYRDWWNADTVQYFWQNWNIPVHRWCLRHLYKPLVAAGMSKARACVMVFLLSAFFHEYLVSVPLKMFRVWAFLGMLAQVPFAFVIDNIFRNRYNNLGNMAVWISLIIGQPLAILMYYHDYYIINYGTSRNL</sequence>
<feature type="transmembrane region" description="Helical" evidence="32">
    <location>
        <begin position="95"/>
        <end position="113"/>
    </location>
</feature>
<proteinExistence type="inferred from homology"/>
<feature type="transmembrane region" description="Helical" evidence="32">
    <location>
        <begin position="415"/>
        <end position="436"/>
    </location>
</feature>
<feature type="transmembrane region" description="Helical" evidence="32">
    <location>
        <begin position="175"/>
        <end position="194"/>
    </location>
</feature>
<comment type="catalytic activity">
    <reaction evidence="19">
        <text>1-O-(9Z-octadecyl)-3-(9Z-octadecenoyl)-glycerol + (9Z)-octadecenoyl-CoA = 1-O-(9Z-octadecenyl)-2,3-di-(9Z-octadecenoyl)glycerol + CoA</text>
        <dbReference type="Rhea" id="RHEA:55344"/>
        <dbReference type="ChEBI" id="CHEBI:57287"/>
        <dbReference type="ChEBI" id="CHEBI:57387"/>
        <dbReference type="ChEBI" id="CHEBI:138735"/>
        <dbReference type="ChEBI" id="CHEBI:197429"/>
    </reaction>
    <physiologicalReaction direction="left-to-right" evidence="19">
        <dbReference type="Rhea" id="RHEA:55345"/>
    </physiologicalReaction>
</comment>
<comment type="catalytic activity">
    <reaction evidence="22">
        <text>2-(9Z-octadecenoyl)-glycerol + (9Z)-octadecenoyl-CoA = 1,2-di-(9Z-octadecenoyl)-sn-glycerol + CoA</text>
        <dbReference type="Rhea" id="RHEA:37911"/>
        <dbReference type="ChEBI" id="CHEBI:52333"/>
        <dbReference type="ChEBI" id="CHEBI:57287"/>
        <dbReference type="ChEBI" id="CHEBI:57387"/>
        <dbReference type="ChEBI" id="CHEBI:73990"/>
    </reaction>
    <physiologicalReaction direction="left-to-right" evidence="22">
        <dbReference type="Rhea" id="RHEA:37912"/>
    </physiologicalReaction>
</comment>
<evidence type="ECO:0000256" key="3">
    <source>
        <dbReference type="ARBA" id="ARBA00000895"/>
    </source>
</evidence>
<comment type="catalytic activity">
    <reaction evidence="2">
        <text>all-trans-retinol + an acyl-CoA = an all-trans-retinyl ester + CoA</text>
        <dbReference type="Rhea" id="RHEA:11488"/>
        <dbReference type="ChEBI" id="CHEBI:17336"/>
        <dbReference type="ChEBI" id="CHEBI:57287"/>
        <dbReference type="ChEBI" id="CHEBI:58342"/>
        <dbReference type="ChEBI" id="CHEBI:63410"/>
        <dbReference type="EC" id="2.3.1.76"/>
    </reaction>
    <physiologicalReaction direction="left-to-right" evidence="2">
        <dbReference type="Rhea" id="RHEA:11489"/>
    </physiologicalReaction>
</comment>
<dbReference type="PIRSF" id="PIRSF000439">
    <property type="entry name" value="Oat_ACAT_DAG_ARE"/>
    <property type="match status" value="1"/>
</dbReference>
<dbReference type="GO" id="GO:0050252">
    <property type="term" value="F:retinol O-fatty-acyltransferase activity"/>
    <property type="evidence" value="ECO:0007669"/>
    <property type="project" value="UniProtKB-EC"/>
</dbReference>
<comment type="catalytic activity">
    <reaction evidence="28">
        <text>1,3-di-(9Z-octadecenoyl)-glycerol + (9Z)-octadecenoyl-CoA = 1,2,3-tri-(9Z-octadecenoyl)-glycerol + CoA</text>
        <dbReference type="Rhea" id="RHEA:38435"/>
        <dbReference type="ChEBI" id="CHEBI:53753"/>
        <dbReference type="ChEBI" id="CHEBI:57287"/>
        <dbReference type="ChEBI" id="CHEBI:57387"/>
        <dbReference type="ChEBI" id="CHEBI:75735"/>
    </reaction>
    <physiologicalReaction direction="left-to-right" evidence="28">
        <dbReference type="Rhea" id="RHEA:38436"/>
    </physiologicalReaction>
</comment>
<evidence type="ECO:0000256" key="21">
    <source>
        <dbReference type="ARBA" id="ARBA00048096"/>
    </source>
</evidence>
<evidence type="ECO:0000256" key="17">
    <source>
        <dbReference type="ARBA" id="ARBA00023610"/>
    </source>
</evidence>
<comment type="catalytic activity">
    <reaction evidence="27">
        <text>1-(9Z-octadecenoyl)-glycerol + (9Z)-octadecenoyl-CoA = 1,2-di-(9Z-octadecenoyl)-glycerol + CoA</text>
        <dbReference type="Rhea" id="RHEA:37915"/>
        <dbReference type="ChEBI" id="CHEBI:52323"/>
        <dbReference type="ChEBI" id="CHEBI:57287"/>
        <dbReference type="ChEBI" id="CHEBI:57387"/>
        <dbReference type="ChEBI" id="CHEBI:75342"/>
    </reaction>
    <physiologicalReaction direction="left-to-right" evidence="27">
        <dbReference type="Rhea" id="RHEA:37916"/>
    </physiologicalReaction>
</comment>
<feature type="transmembrane region" description="Helical" evidence="32">
    <location>
        <begin position="345"/>
        <end position="364"/>
    </location>
</feature>
<accession>A0A131YJP1</accession>
<evidence type="ECO:0000256" key="23">
    <source>
        <dbReference type="ARBA" id="ARBA00048614"/>
    </source>
</evidence>
<comment type="subunit">
    <text evidence="17">Homodimer or homotetramer; both forms have similar enzymatic activities.</text>
</comment>
<evidence type="ECO:0000256" key="32">
    <source>
        <dbReference type="SAM" id="Phobius"/>
    </source>
</evidence>
<feature type="transmembrane region" description="Helical" evidence="32">
    <location>
        <begin position="142"/>
        <end position="163"/>
    </location>
</feature>
<feature type="transmembrane region" description="Helical" evidence="32">
    <location>
        <begin position="448"/>
        <end position="470"/>
    </location>
</feature>
<dbReference type="EMBL" id="GEDV01009390">
    <property type="protein sequence ID" value="JAP79167.1"/>
    <property type="molecule type" value="Transcribed_RNA"/>
</dbReference>
<comment type="catalytic activity">
    <reaction evidence="26">
        <text>hexadecan-1-ol + hexadecanoyl-CoA = hexadecyl hexadecanoate + CoA</text>
        <dbReference type="Rhea" id="RHEA:38167"/>
        <dbReference type="ChEBI" id="CHEBI:16125"/>
        <dbReference type="ChEBI" id="CHEBI:57287"/>
        <dbReference type="ChEBI" id="CHEBI:57379"/>
        <dbReference type="ChEBI" id="CHEBI:75584"/>
    </reaction>
    <physiologicalReaction direction="left-to-right" evidence="26">
        <dbReference type="Rhea" id="RHEA:38168"/>
    </physiologicalReaction>
</comment>
<evidence type="ECO:0000256" key="7">
    <source>
        <dbReference type="ARBA" id="ARBA00001764"/>
    </source>
</evidence>
<evidence type="ECO:0000256" key="11">
    <source>
        <dbReference type="ARBA" id="ARBA00022679"/>
    </source>
</evidence>
<feature type="transmembrane region" description="Helical" evidence="32">
    <location>
        <begin position="304"/>
        <end position="325"/>
    </location>
</feature>
<evidence type="ECO:0000256" key="9">
    <source>
        <dbReference type="ARBA" id="ARBA00005175"/>
    </source>
</evidence>
<comment type="catalytic activity">
    <reaction evidence="24">
        <text>an acyl-CoA + a 1,2-diacyl-sn-glycerol = a triacyl-sn-glycerol + CoA</text>
        <dbReference type="Rhea" id="RHEA:10868"/>
        <dbReference type="ChEBI" id="CHEBI:17815"/>
        <dbReference type="ChEBI" id="CHEBI:57287"/>
        <dbReference type="ChEBI" id="CHEBI:58342"/>
        <dbReference type="ChEBI" id="CHEBI:64615"/>
        <dbReference type="EC" id="2.3.1.20"/>
    </reaction>
    <physiologicalReaction direction="left-to-right" evidence="24">
        <dbReference type="Rhea" id="RHEA:10869"/>
    </physiologicalReaction>
</comment>
<keyword evidence="14 32" id="KW-1133">Transmembrane helix</keyword>
<evidence type="ECO:0000256" key="19">
    <source>
        <dbReference type="ARBA" id="ARBA00047609"/>
    </source>
</evidence>
<feature type="transmembrane region" description="Helical" evidence="32">
    <location>
        <begin position="477"/>
        <end position="498"/>
    </location>
</feature>
<dbReference type="PIRSF" id="PIRSF500231">
    <property type="entry name" value="Oat_dag"/>
    <property type="match status" value="1"/>
</dbReference>
<comment type="catalytic activity">
    <reaction evidence="21">
        <text>2,3-di-(9Z)-octadecenoyl-sn-glycerol + (9Z)-octadecenoyl-CoA = 1,2,3-tri-(9Z-octadecenoyl)-glycerol + CoA</text>
        <dbReference type="Rhea" id="RHEA:38439"/>
        <dbReference type="ChEBI" id="CHEBI:53753"/>
        <dbReference type="ChEBI" id="CHEBI:57287"/>
        <dbReference type="ChEBI" id="CHEBI:57387"/>
        <dbReference type="ChEBI" id="CHEBI:75824"/>
    </reaction>
    <physiologicalReaction direction="left-to-right" evidence="21">
        <dbReference type="Rhea" id="RHEA:38440"/>
    </physiologicalReaction>
</comment>
<evidence type="ECO:0000256" key="8">
    <source>
        <dbReference type="ARBA" id="ARBA00004477"/>
    </source>
</evidence>
<keyword evidence="12 32" id="KW-0812">Transmembrane</keyword>
<evidence type="ECO:0000313" key="33">
    <source>
        <dbReference type="EMBL" id="JAP79167.1"/>
    </source>
</evidence>
<dbReference type="UniPathway" id="UPA00230"/>
<evidence type="ECO:0000256" key="16">
    <source>
        <dbReference type="ARBA" id="ARBA00023315"/>
    </source>
</evidence>
<comment type="catalytic activity">
    <reaction evidence="4">
        <text>hexadecane-1,2-diol + 2 hexadecanoyl-CoA = 1,2-O,O-dihexadecanoyl-1,2-hexadecanediol + 2 CoA</text>
        <dbReference type="Rhea" id="RHEA:38211"/>
        <dbReference type="ChEBI" id="CHEBI:57287"/>
        <dbReference type="ChEBI" id="CHEBI:57379"/>
        <dbReference type="ChEBI" id="CHEBI:75586"/>
        <dbReference type="ChEBI" id="CHEBI:75608"/>
    </reaction>
    <physiologicalReaction direction="left-to-right" evidence="4">
        <dbReference type="Rhea" id="RHEA:38212"/>
    </physiologicalReaction>
</comment>
<evidence type="ECO:0000256" key="6">
    <source>
        <dbReference type="ARBA" id="ARBA00001349"/>
    </source>
</evidence>
<dbReference type="AlphaFoldDB" id="A0A131YJP1"/>
<evidence type="ECO:0000256" key="10">
    <source>
        <dbReference type="ARBA" id="ARBA00009010"/>
    </source>
</evidence>
<dbReference type="GO" id="GO:0005789">
    <property type="term" value="C:endoplasmic reticulum membrane"/>
    <property type="evidence" value="ECO:0007669"/>
    <property type="project" value="UniProtKB-SubCell"/>
</dbReference>